<keyword evidence="2" id="KW-1185">Reference proteome</keyword>
<organism evidence="1 2">
    <name type="scientific">Clostridium estertheticum subsp. estertheticum</name>
    <dbReference type="NCBI Taxonomy" id="1552"/>
    <lineage>
        <taxon>Bacteria</taxon>
        <taxon>Bacillati</taxon>
        <taxon>Bacillota</taxon>
        <taxon>Clostridia</taxon>
        <taxon>Eubacteriales</taxon>
        <taxon>Clostridiaceae</taxon>
        <taxon>Clostridium</taxon>
    </lineage>
</organism>
<dbReference type="AlphaFoldDB" id="A0A1J0GG89"/>
<dbReference type="STRING" id="1552.A7L45_07895"/>
<reference evidence="2" key="1">
    <citation type="journal article" date="2016" name="Front. Microbiol.">
        <title>Complete Genome Sequence of Clostridium estertheticum DSM 8809, a Microbe Identified in Spoiled Vacuum Packed Beef.</title>
        <authorList>
            <person name="Yu Z."/>
            <person name="Gunn L."/>
            <person name="Brennan E."/>
            <person name="Reid R."/>
            <person name="Wall P.G."/>
            <person name="Gaora O.P."/>
            <person name="Hurley D."/>
            <person name="Bolton D."/>
            <person name="Fanning S."/>
        </authorList>
    </citation>
    <scope>NUCLEOTIDE SEQUENCE [LARGE SCALE GENOMIC DNA]</scope>
    <source>
        <strain evidence="2">DSM 8809</strain>
    </source>
</reference>
<dbReference type="Proteomes" id="UP000182569">
    <property type="component" value="Chromosome"/>
</dbReference>
<dbReference type="OrthoDB" id="2002339at2"/>
<name>A0A1J0GG89_9CLOT</name>
<sequence>MTDYSNFDLVTFAILLEKAKGDRSINQYANTINISAAHISRLLRKLVKSPPSPDTISKFASGACNGVTYNDLMLAAGHIDAKTEGISTEKKQTQTVEKEKNFFKVILSDLYTRDFEWSLNKTINGPANLMLEITNWEYSNWYIQIKPHVTSQTIYNIYGQIACIDLTPDTKISVAVGSENEFDLFFSKPPKSLRANLYIMLIDLNNGNISKEKKLCQY</sequence>
<dbReference type="EMBL" id="CP015756">
    <property type="protein sequence ID" value="APC39992.1"/>
    <property type="molecule type" value="Genomic_DNA"/>
</dbReference>
<proteinExistence type="predicted"/>
<evidence type="ECO:0000313" key="1">
    <source>
        <dbReference type="EMBL" id="APC39992.1"/>
    </source>
</evidence>
<dbReference type="KEGG" id="ceu:A7L45_07895"/>
<gene>
    <name evidence="1" type="ORF">A7L45_07895</name>
</gene>
<evidence type="ECO:0000313" key="2">
    <source>
        <dbReference type="Proteomes" id="UP000182569"/>
    </source>
</evidence>
<protein>
    <submittedName>
        <fullName evidence="1">Uncharacterized protein</fullName>
    </submittedName>
</protein>
<dbReference type="RefSeq" id="WP_071612286.1">
    <property type="nucleotide sequence ID" value="NZ_CP015756.1"/>
</dbReference>
<accession>A0A1J0GG89</accession>